<feature type="transmembrane region" description="Helical" evidence="6">
    <location>
        <begin position="182"/>
        <end position="201"/>
    </location>
</feature>
<dbReference type="InterPro" id="IPR000620">
    <property type="entry name" value="EamA_dom"/>
</dbReference>
<evidence type="ECO:0000256" key="1">
    <source>
        <dbReference type="ARBA" id="ARBA00004651"/>
    </source>
</evidence>
<reference evidence="8 9" key="1">
    <citation type="journal article" date="2011" name="J. Bacteriol.">
        <title>Genome sequence of the obligate intracellular animal pathogen Chlamydia pecorum E58.</title>
        <authorList>
            <person name="Mojica S."/>
            <person name="Huot Creasy H."/>
            <person name="Daugherty S."/>
            <person name="Read T.D."/>
            <person name="Kim T."/>
            <person name="Kaltenboeck B."/>
            <person name="Bavoil P."/>
            <person name="Myers G.S."/>
        </authorList>
    </citation>
    <scope>NUCLEOTIDE SEQUENCE [LARGE SCALE GENOMIC DNA]</scope>
    <source>
        <strain evidence="8 9">E58</strain>
    </source>
</reference>
<dbReference type="KEGG" id="cpm:G5S_0234"/>
<keyword evidence="5 6" id="KW-0472">Membrane</keyword>
<feature type="transmembrane region" description="Helical" evidence="6">
    <location>
        <begin position="89"/>
        <end position="108"/>
    </location>
</feature>
<evidence type="ECO:0000256" key="4">
    <source>
        <dbReference type="ARBA" id="ARBA00022989"/>
    </source>
</evidence>
<feature type="transmembrane region" description="Helical" evidence="6">
    <location>
        <begin position="61"/>
        <end position="83"/>
    </location>
</feature>
<dbReference type="InterPro" id="IPR037185">
    <property type="entry name" value="EmrE-like"/>
</dbReference>
<dbReference type="Proteomes" id="UP000008305">
    <property type="component" value="Chromosome"/>
</dbReference>
<proteinExistence type="predicted"/>
<keyword evidence="4 6" id="KW-1133">Transmembrane helix</keyword>
<feature type="transmembrane region" description="Helical" evidence="6">
    <location>
        <begin position="120"/>
        <end position="137"/>
    </location>
</feature>
<dbReference type="RefSeq" id="WP_013712327.1">
    <property type="nucleotide sequence ID" value="NC_015408.1"/>
</dbReference>
<evidence type="ECO:0000313" key="9">
    <source>
        <dbReference type="Proteomes" id="UP000008305"/>
    </source>
</evidence>
<dbReference type="Pfam" id="PF00892">
    <property type="entry name" value="EamA"/>
    <property type="match status" value="2"/>
</dbReference>
<gene>
    <name evidence="8" type="ordered locus">G5S_0234</name>
</gene>
<evidence type="ECO:0000256" key="2">
    <source>
        <dbReference type="ARBA" id="ARBA00022475"/>
    </source>
</evidence>
<dbReference type="EMBL" id="CP002608">
    <property type="protein sequence ID" value="AEB41249.1"/>
    <property type="molecule type" value="Genomic_DNA"/>
</dbReference>
<accession>A0AA34WHM9</accession>
<feature type="transmembrane region" description="Helical" evidence="6">
    <location>
        <begin position="271"/>
        <end position="290"/>
    </location>
</feature>
<evidence type="ECO:0000313" key="8">
    <source>
        <dbReference type="EMBL" id="AEB41249.1"/>
    </source>
</evidence>
<organism evidence="8 9">
    <name type="scientific">Chlamydia pecorum (strain ATCC VR-628 / DSM 29919 / E58)</name>
    <name type="common">Chlamydophila pecorum</name>
    <dbReference type="NCBI Taxonomy" id="331635"/>
    <lineage>
        <taxon>Bacteria</taxon>
        <taxon>Pseudomonadati</taxon>
        <taxon>Chlamydiota</taxon>
        <taxon>Chlamydiia</taxon>
        <taxon>Chlamydiales</taxon>
        <taxon>Chlamydiaceae</taxon>
        <taxon>Chlamydia/Chlamydophila group</taxon>
        <taxon>Chlamydia</taxon>
    </lineage>
</organism>
<feature type="transmembrane region" description="Helical" evidence="6">
    <location>
        <begin position="149"/>
        <end position="170"/>
    </location>
</feature>
<feature type="transmembrane region" description="Helical" evidence="6">
    <location>
        <begin position="213"/>
        <end position="235"/>
    </location>
</feature>
<feature type="transmembrane region" description="Helical" evidence="6">
    <location>
        <begin position="28"/>
        <end position="49"/>
    </location>
</feature>
<dbReference type="GO" id="GO:0005886">
    <property type="term" value="C:plasma membrane"/>
    <property type="evidence" value="ECO:0007669"/>
    <property type="project" value="UniProtKB-SubCell"/>
</dbReference>
<comment type="subcellular location">
    <subcellularLocation>
        <location evidence="1">Cell membrane</location>
        <topology evidence="1">Multi-pass membrane protein</topology>
    </subcellularLocation>
</comment>
<evidence type="ECO:0000256" key="3">
    <source>
        <dbReference type="ARBA" id="ARBA00022692"/>
    </source>
</evidence>
<dbReference type="SUPFAM" id="SSF103481">
    <property type="entry name" value="Multidrug resistance efflux transporter EmrE"/>
    <property type="match status" value="2"/>
</dbReference>
<dbReference type="PANTHER" id="PTHR32322">
    <property type="entry name" value="INNER MEMBRANE TRANSPORTER"/>
    <property type="match status" value="1"/>
</dbReference>
<name>A0AA34WHM9_CHLPE</name>
<dbReference type="AlphaFoldDB" id="A0AA34WHM9"/>
<evidence type="ECO:0000259" key="7">
    <source>
        <dbReference type="Pfam" id="PF00892"/>
    </source>
</evidence>
<keyword evidence="2" id="KW-1003">Cell membrane</keyword>
<evidence type="ECO:0000256" key="5">
    <source>
        <dbReference type="ARBA" id="ARBA00023136"/>
    </source>
</evidence>
<dbReference type="InterPro" id="IPR050638">
    <property type="entry name" value="AA-Vitamin_Transporters"/>
</dbReference>
<dbReference type="PANTHER" id="PTHR32322:SF18">
    <property type="entry name" value="S-ADENOSYLMETHIONINE_S-ADENOSYLHOMOCYSTEINE TRANSPORTER"/>
    <property type="match status" value="1"/>
</dbReference>
<feature type="domain" description="EamA" evidence="7">
    <location>
        <begin position="154"/>
        <end position="290"/>
    </location>
</feature>
<evidence type="ECO:0000256" key="6">
    <source>
        <dbReference type="SAM" id="Phobius"/>
    </source>
</evidence>
<sequence>MSLFLVFFTAFIWSSSFAISKLVMSSAAPLFVTGARMLLAGGILAGIVWARGETLRFPRKVSMYIILLAFTGYYLANACEFLGLQKLSSAKACFIYGLSPFVSALFSYLQLKEVLSLKKVVGLCLGLVSYFAYLILGGEDLGEAWTWNFGFPEVLVLGATCFAAFGWTLLRKIEITSSLSVMAINALAMLVSGGFSLMHSLCTEPWDPTPIQNFPMFLGAVCALVFISNLICYNLYARLLRKFSSTFLSFCNLIMPLFAAFYGWALLGESFPWGLLPATSFMILGCCLIYQEEFLQGYIIS</sequence>
<protein>
    <submittedName>
        <fullName evidence="8">Membrane protein, putative</fullName>
    </submittedName>
</protein>
<feature type="domain" description="EamA" evidence="7">
    <location>
        <begin position="3"/>
        <end position="131"/>
    </location>
</feature>
<keyword evidence="3 6" id="KW-0812">Transmembrane</keyword>
<keyword evidence="9" id="KW-1185">Reference proteome</keyword>
<feature type="transmembrane region" description="Helical" evidence="6">
    <location>
        <begin position="247"/>
        <end position="265"/>
    </location>
</feature>